<evidence type="ECO:0000313" key="12">
    <source>
        <dbReference type="EMBL" id="ADU31911.1"/>
    </source>
</evidence>
<accession>E6TT03</accession>
<gene>
    <name evidence="12" type="ordered locus">Bcell_3670</name>
</gene>
<dbReference type="Proteomes" id="UP000001401">
    <property type="component" value="Chromosome"/>
</dbReference>
<dbReference type="eggNOG" id="COG1376">
    <property type="taxonomic scope" value="Bacteria"/>
</dbReference>
<dbReference type="KEGG" id="bco:Bcell_3670"/>
<comment type="similarity">
    <text evidence="2">Belongs to the YkuD family.</text>
</comment>
<dbReference type="GO" id="GO:0016740">
    <property type="term" value="F:transferase activity"/>
    <property type="evidence" value="ECO:0007669"/>
    <property type="project" value="UniProtKB-KW"/>
</dbReference>
<dbReference type="GO" id="GO:0008360">
    <property type="term" value="P:regulation of cell shape"/>
    <property type="evidence" value="ECO:0007669"/>
    <property type="project" value="UniProtKB-UniRule"/>
</dbReference>
<dbReference type="InterPro" id="IPR038063">
    <property type="entry name" value="Transpep_catalytic_dom"/>
</dbReference>
<dbReference type="SUPFAM" id="SSF47090">
    <property type="entry name" value="PGBD-like"/>
    <property type="match status" value="2"/>
</dbReference>
<feature type="active site" description="Proton donor/acceptor" evidence="9">
    <location>
        <position position="114"/>
    </location>
</feature>
<dbReference type="InterPro" id="IPR036366">
    <property type="entry name" value="PGBDSf"/>
</dbReference>
<comment type="pathway">
    <text evidence="8">Glycan biosynthesis.</text>
</comment>
<evidence type="ECO:0000256" key="4">
    <source>
        <dbReference type="ARBA" id="ARBA00022801"/>
    </source>
</evidence>
<keyword evidence="4" id="KW-0378">Hydrolase</keyword>
<dbReference type="PROSITE" id="PS52029">
    <property type="entry name" value="LD_TPASE"/>
    <property type="match status" value="1"/>
</dbReference>
<evidence type="ECO:0000259" key="11">
    <source>
        <dbReference type="PROSITE" id="PS52029"/>
    </source>
</evidence>
<dbReference type="UniPathway" id="UPA00219"/>
<dbReference type="Gene3D" id="2.40.440.10">
    <property type="entry name" value="L,D-transpeptidase catalytic domain-like"/>
    <property type="match status" value="1"/>
</dbReference>
<dbReference type="GO" id="GO:0018104">
    <property type="term" value="P:peptidoglycan-protein cross-linking"/>
    <property type="evidence" value="ECO:0007669"/>
    <property type="project" value="TreeGrafter"/>
</dbReference>
<keyword evidence="13" id="KW-1185">Reference proteome</keyword>
<keyword evidence="6 9" id="KW-0573">Peptidoglycan synthesis</keyword>
<feature type="signal peptide" evidence="10">
    <location>
        <begin position="1"/>
        <end position="25"/>
    </location>
</feature>
<organism evidence="12 13">
    <name type="scientific">Evansella cellulosilytica (strain ATCC 21833 / DSM 2522 / FERM P-1141 / JCM 9156 / N-4)</name>
    <name type="common">Bacillus cellulosilyticus</name>
    <dbReference type="NCBI Taxonomy" id="649639"/>
    <lineage>
        <taxon>Bacteria</taxon>
        <taxon>Bacillati</taxon>
        <taxon>Bacillota</taxon>
        <taxon>Bacilli</taxon>
        <taxon>Bacillales</taxon>
        <taxon>Bacillaceae</taxon>
        <taxon>Evansella</taxon>
    </lineage>
</organism>
<dbReference type="STRING" id="649639.Bcell_3670"/>
<feature type="domain" description="L,D-TPase catalytic" evidence="11">
    <location>
        <begin position="30"/>
        <end position="154"/>
    </location>
</feature>
<dbReference type="PANTHER" id="PTHR30582">
    <property type="entry name" value="L,D-TRANSPEPTIDASE"/>
    <property type="match status" value="1"/>
</dbReference>
<evidence type="ECO:0000256" key="3">
    <source>
        <dbReference type="ARBA" id="ARBA00022679"/>
    </source>
</evidence>
<evidence type="ECO:0000256" key="8">
    <source>
        <dbReference type="ARBA" id="ARBA00060592"/>
    </source>
</evidence>
<dbReference type="GO" id="GO:0071972">
    <property type="term" value="F:peptidoglycan L,D-transpeptidase activity"/>
    <property type="evidence" value="ECO:0007669"/>
    <property type="project" value="TreeGrafter"/>
</dbReference>
<dbReference type="InterPro" id="IPR005490">
    <property type="entry name" value="LD_TPept_cat_dom"/>
</dbReference>
<keyword evidence="7 9" id="KW-0961">Cell wall biogenesis/degradation</keyword>
<keyword evidence="5 9" id="KW-0133">Cell shape</keyword>
<keyword evidence="3" id="KW-0808">Transferase</keyword>
<evidence type="ECO:0000256" key="7">
    <source>
        <dbReference type="ARBA" id="ARBA00023316"/>
    </source>
</evidence>
<evidence type="ECO:0000256" key="10">
    <source>
        <dbReference type="SAM" id="SignalP"/>
    </source>
</evidence>
<dbReference type="HOGENOM" id="CLU_075738_0_0_9"/>
<sequence>MKKGFILLSVISLVLSFFFSPSVSAISNNQFIIINKASNELAFFEDSKLQKVFSVGTGRENSMTPEGTFKIVNKIKNRPYYSGNIAGGDPQNPLGDRWLGINARGTWGTTYAIHGNNDASSIGGYVSAGCVRMHNSEVHWLYDRVKINTPVIITNSSQSFAAIAEMHGYTVTSSESSSSEVLRLGSRGQAVRDLQEKLTNQGYHLGSIDGIFGPATENAVRKFQRDRGLTIDGIVGQNTLQALEKTTATVSSTTLRRGSRGEAVRSLQSDLHSLGYETGGIDGIFGPATERAVKSFQRTNGITVDGIVGNQTLSKLKQ</sequence>
<evidence type="ECO:0000256" key="2">
    <source>
        <dbReference type="ARBA" id="ARBA00005992"/>
    </source>
</evidence>
<dbReference type="Pfam" id="PF03734">
    <property type="entry name" value="YkuD"/>
    <property type="match status" value="1"/>
</dbReference>
<keyword evidence="10" id="KW-0732">Signal</keyword>
<dbReference type="InterPro" id="IPR036365">
    <property type="entry name" value="PGBD-like_sf"/>
</dbReference>
<dbReference type="GO" id="GO:0071555">
    <property type="term" value="P:cell wall organization"/>
    <property type="evidence" value="ECO:0007669"/>
    <property type="project" value="UniProtKB-UniRule"/>
</dbReference>
<dbReference type="Gene3D" id="1.10.101.10">
    <property type="entry name" value="PGBD-like superfamily/PGBD"/>
    <property type="match status" value="2"/>
</dbReference>
<evidence type="ECO:0000256" key="5">
    <source>
        <dbReference type="ARBA" id="ARBA00022960"/>
    </source>
</evidence>
<dbReference type="eggNOG" id="COG3409">
    <property type="taxonomic scope" value="Bacteria"/>
</dbReference>
<evidence type="ECO:0000256" key="1">
    <source>
        <dbReference type="ARBA" id="ARBA00004752"/>
    </source>
</evidence>
<dbReference type="GO" id="GO:0005576">
    <property type="term" value="C:extracellular region"/>
    <property type="evidence" value="ECO:0007669"/>
    <property type="project" value="TreeGrafter"/>
</dbReference>
<feature type="chain" id="PRO_5003211748" evidence="10">
    <location>
        <begin position="26"/>
        <end position="318"/>
    </location>
</feature>
<proteinExistence type="inferred from homology"/>
<dbReference type="FunFam" id="2.40.440.10:FF:000003">
    <property type="entry name" value="L,D-transpeptidase YciB"/>
    <property type="match status" value="1"/>
</dbReference>
<protein>
    <submittedName>
        <fullName evidence="12">ErfK/YbiS/YcfS/YnhG family protein</fullName>
    </submittedName>
</protein>
<dbReference type="SUPFAM" id="SSF141523">
    <property type="entry name" value="L,D-transpeptidase catalytic domain-like"/>
    <property type="match status" value="1"/>
</dbReference>
<reference evidence="12" key="1">
    <citation type="submission" date="2010-12" db="EMBL/GenBank/DDBJ databases">
        <title>Complete sequence of Bacillus cellulosilyticus DSM 2522.</title>
        <authorList>
            <consortium name="US DOE Joint Genome Institute"/>
            <person name="Lucas S."/>
            <person name="Copeland A."/>
            <person name="Lapidus A."/>
            <person name="Cheng J.-F."/>
            <person name="Bruce D."/>
            <person name="Goodwin L."/>
            <person name="Pitluck S."/>
            <person name="Chertkov O."/>
            <person name="Detter J.C."/>
            <person name="Han C."/>
            <person name="Tapia R."/>
            <person name="Land M."/>
            <person name="Hauser L."/>
            <person name="Jeffries C."/>
            <person name="Kyrpides N."/>
            <person name="Ivanova N."/>
            <person name="Mikhailova N."/>
            <person name="Brumm P."/>
            <person name="Mead D."/>
            <person name="Woyke T."/>
        </authorList>
    </citation>
    <scope>NUCLEOTIDE SEQUENCE [LARGE SCALE GENOMIC DNA]</scope>
    <source>
        <strain evidence="12">DSM 2522</strain>
    </source>
</reference>
<evidence type="ECO:0000313" key="13">
    <source>
        <dbReference type="Proteomes" id="UP000001401"/>
    </source>
</evidence>
<feature type="active site" description="Nucleophile" evidence="9">
    <location>
        <position position="130"/>
    </location>
</feature>
<name>E6TT03_EVAC2</name>
<dbReference type="PANTHER" id="PTHR30582:SF4">
    <property type="entry name" value="L,D-TRANSPEPTIDASE YQJB-RELATED"/>
    <property type="match status" value="1"/>
</dbReference>
<dbReference type="CDD" id="cd16913">
    <property type="entry name" value="YkuD_like"/>
    <property type="match status" value="1"/>
</dbReference>
<dbReference type="AlphaFoldDB" id="E6TT03"/>
<comment type="pathway">
    <text evidence="1 9">Cell wall biogenesis; peptidoglycan biosynthesis.</text>
</comment>
<dbReference type="InterPro" id="IPR050979">
    <property type="entry name" value="LD-transpeptidase"/>
</dbReference>
<dbReference type="EMBL" id="CP002394">
    <property type="protein sequence ID" value="ADU31911.1"/>
    <property type="molecule type" value="Genomic_DNA"/>
</dbReference>
<dbReference type="OrthoDB" id="9787225at2"/>
<evidence type="ECO:0000256" key="9">
    <source>
        <dbReference type="PROSITE-ProRule" id="PRU01373"/>
    </source>
</evidence>
<dbReference type="InterPro" id="IPR002477">
    <property type="entry name" value="Peptidoglycan-bd-like"/>
</dbReference>
<dbReference type="RefSeq" id="WP_013490242.1">
    <property type="nucleotide sequence ID" value="NC_014829.1"/>
</dbReference>
<evidence type="ECO:0000256" key="6">
    <source>
        <dbReference type="ARBA" id="ARBA00022984"/>
    </source>
</evidence>
<dbReference type="Pfam" id="PF01471">
    <property type="entry name" value="PG_binding_1"/>
    <property type="match status" value="2"/>
</dbReference>